<dbReference type="Proteomes" id="UP001151295">
    <property type="component" value="Unassembled WGS sequence"/>
</dbReference>
<protein>
    <recommendedName>
        <fullName evidence="6">REJ domain-containing protein</fullName>
    </recommendedName>
</protein>
<keyword evidence="5" id="KW-1185">Reference proteome</keyword>
<feature type="signal peptide" evidence="3">
    <location>
        <begin position="1"/>
        <end position="19"/>
    </location>
</feature>
<comment type="caution">
    <text evidence="4">The sequence shown here is derived from an EMBL/GenBank/DDBJ whole genome shotgun (WGS) entry which is preliminary data.</text>
</comment>
<feature type="region of interest" description="Disordered" evidence="1">
    <location>
        <begin position="53"/>
        <end position="111"/>
    </location>
</feature>
<proteinExistence type="predicted"/>
<keyword evidence="2" id="KW-0812">Transmembrane</keyword>
<keyword evidence="2" id="KW-1133">Transmembrane helix</keyword>
<evidence type="ECO:0000256" key="2">
    <source>
        <dbReference type="SAM" id="Phobius"/>
    </source>
</evidence>
<dbReference type="EMBL" id="JANBQD010000008">
    <property type="protein sequence ID" value="KAJ1995104.1"/>
    <property type="molecule type" value="Genomic_DNA"/>
</dbReference>
<feature type="transmembrane region" description="Helical" evidence="2">
    <location>
        <begin position="118"/>
        <end position="138"/>
    </location>
</feature>
<sequence length="141" mass="14183">MVAMNRIIISLSSIAGVFAVAEDGETASILTPIHFSSEGIQIPTLVFTRTTASSDSSEASVQKPTSSSTTSLLPTSTSSEHSTSTSSEHSTSASSEHGSSSGHLSQTSVSTSSASPDVLAGAVLVAKILLVSILTILATSA</sequence>
<keyword evidence="2" id="KW-0472">Membrane</keyword>
<feature type="chain" id="PRO_5045246759" description="REJ domain-containing protein" evidence="3">
    <location>
        <begin position="20"/>
        <end position="141"/>
    </location>
</feature>
<feature type="compositionally biased region" description="Polar residues" evidence="1">
    <location>
        <begin position="53"/>
        <end position="64"/>
    </location>
</feature>
<evidence type="ECO:0000313" key="4">
    <source>
        <dbReference type="EMBL" id="KAJ1995104.1"/>
    </source>
</evidence>
<feature type="compositionally biased region" description="Low complexity" evidence="1">
    <location>
        <begin position="65"/>
        <end position="111"/>
    </location>
</feature>
<accession>A0ABQ8PSR8</accession>
<organism evidence="4 5">
    <name type="scientific">Coemansia umbellata</name>
    <dbReference type="NCBI Taxonomy" id="1424467"/>
    <lineage>
        <taxon>Eukaryota</taxon>
        <taxon>Fungi</taxon>
        <taxon>Fungi incertae sedis</taxon>
        <taxon>Zoopagomycota</taxon>
        <taxon>Kickxellomycotina</taxon>
        <taxon>Kickxellomycetes</taxon>
        <taxon>Kickxellales</taxon>
        <taxon>Kickxellaceae</taxon>
        <taxon>Coemansia</taxon>
    </lineage>
</organism>
<evidence type="ECO:0008006" key="6">
    <source>
        <dbReference type="Google" id="ProtNLM"/>
    </source>
</evidence>
<evidence type="ECO:0000256" key="3">
    <source>
        <dbReference type="SAM" id="SignalP"/>
    </source>
</evidence>
<keyword evidence="3" id="KW-0732">Signal</keyword>
<evidence type="ECO:0000313" key="5">
    <source>
        <dbReference type="Proteomes" id="UP001151295"/>
    </source>
</evidence>
<evidence type="ECO:0000256" key="1">
    <source>
        <dbReference type="SAM" id="MobiDB-lite"/>
    </source>
</evidence>
<name>A0ABQ8PSR8_9FUNG</name>
<gene>
    <name evidence="4" type="ORF">EDC05_001195</name>
</gene>
<reference evidence="4" key="1">
    <citation type="submission" date="2022-07" db="EMBL/GenBank/DDBJ databases">
        <title>Phylogenomic reconstructions and comparative analyses of Kickxellomycotina fungi.</title>
        <authorList>
            <person name="Reynolds N.K."/>
            <person name="Stajich J.E."/>
            <person name="Barry K."/>
            <person name="Grigoriev I.V."/>
            <person name="Crous P."/>
            <person name="Smith M.E."/>
        </authorList>
    </citation>
    <scope>NUCLEOTIDE SEQUENCE</scope>
    <source>
        <strain evidence="4">BCRC 34882</strain>
    </source>
</reference>